<feature type="region of interest" description="Disordered" evidence="3">
    <location>
        <begin position="429"/>
        <end position="460"/>
    </location>
</feature>
<dbReference type="InParanoid" id="D2VK39"/>
<feature type="compositionally biased region" description="Low complexity" evidence="3">
    <location>
        <begin position="549"/>
        <end position="563"/>
    </location>
</feature>
<dbReference type="eggNOG" id="KOG1997">
    <property type="taxonomic scope" value="Eukaryota"/>
</dbReference>
<feature type="compositionally biased region" description="Polar residues" evidence="3">
    <location>
        <begin position="241"/>
        <end position="259"/>
    </location>
</feature>
<dbReference type="eggNOG" id="KOG3417">
    <property type="taxonomic scope" value="Eukaryota"/>
</dbReference>
<dbReference type="InterPro" id="IPR036964">
    <property type="entry name" value="RASGEF_cat_dom_sf"/>
</dbReference>
<dbReference type="GO" id="GO:0007264">
    <property type="term" value="P:small GTPase-mediated signal transduction"/>
    <property type="evidence" value="ECO:0007669"/>
    <property type="project" value="InterPro"/>
</dbReference>
<evidence type="ECO:0000313" key="8">
    <source>
        <dbReference type="Proteomes" id="UP000006671"/>
    </source>
</evidence>
<dbReference type="Pfam" id="PF00618">
    <property type="entry name" value="RasGEF_N"/>
    <property type="match status" value="1"/>
</dbReference>
<comment type="similarity">
    <text evidence="2">Belongs to the DOCK family.</text>
</comment>
<dbReference type="VEuPathDB" id="AmoebaDB:NAEGRDRAFT_69259"/>
<evidence type="ECO:0000256" key="3">
    <source>
        <dbReference type="SAM" id="MobiDB-lite"/>
    </source>
</evidence>
<accession>D2VK39</accession>
<dbReference type="OrthoDB" id="546434at2759"/>
<feature type="region of interest" description="Disordered" evidence="3">
    <location>
        <begin position="535"/>
        <end position="581"/>
    </location>
</feature>
<dbReference type="InterPro" id="IPR027007">
    <property type="entry name" value="C2_DOCK-type_domain"/>
</dbReference>
<dbReference type="CDD" id="cd08679">
    <property type="entry name" value="C2_DOCK180_related"/>
    <property type="match status" value="1"/>
</dbReference>
<evidence type="ECO:0000259" key="4">
    <source>
        <dbReference type="PROSITE" id="PS50009"/>
    </source>
</evidence>
<evidence type="ECO:0000259" key="6">
    <source>
        <dbReference type="PROSITE" id="PS51650"/>
    </source>
</evidence>
<dbReference type="InterPro" id="IPR035892">
    <property type="entry name" value="C2_domain_sf"/>
</dbReference>
<keyword evidence="1" id="KW-0344">Guanine-nucleotide releasing factor</keyword>
<feature type="compositionally biased region" description="Polar residues" evidence="3">
    <location>
        <begin position="106"/>
        <end position="126"/>
    </location>
</feature>
<dbReference type="Pfam" id="PF14429">
    <property type="entry name" value="DOCK-C2"/>
    <property type="match status" value="1"/>
</dbReference>
<evidence type="ECO:0000256" key="1">
    <source>
        <dbReference type="PROSITE-ProRule" id="PRU00168"/>
    </source>
</evidence>
<proteinExistence type="inferred from homology"/>
<evidence type="ECO:0000256" key="2">
    <source>
        <dbReference type="PROSITE-ProRule" id="PRU00983"/>
    </source>
</evidence>
<feature type="compositionally biased region" description="Polar residues" evidence="3">
    <location>
        <begin position="35"/>
        <end position="73"/>
    </location>
</feature>
<keyword evidence="8" id="KW-1185">Reference proteome</keyword>
<feature type="domain" description="Ras-GEF" evidence="4">
    <location>
        <begin position="2107"/>
        <end position="2352"/>
    </location>
</feature>
<feature type="compositionally biased region" description="Acidic residues" evidence="3">
    <location>
        <begin position="564"/>
        <end position="577"/>
    </location>
</feature>
<dbReference type="PROSITE" id="PS51650">
    <property type="entry name" value="C2_DOCK"/>
    <property type="match status" value="1"/>
</dbReference>
<dbReference type="InterPro" id="IPR023578">
    <property type="entry name" value="Ras_GEF_dom_sf"/>
</dbReference>
<feature type="compositionally biased region" description="Polar residues" evidence="3">
    <location>
        <begin position="353"/>
        <end position="372"/>
    </location>
</feature>
<dbReference type="KEGG" id="ngr:NAEGRDRAFT_69259"/>
<dbReference type="CDD" id="cd00155">
    <property type="entry name" value="RasGEF"/>
    <property type="match status" value="1"/>
</dbReference>
<feature type="region of interest" description="Disordered" evidence="3">
    <location>
        <begin position="215"/>
        <end position="259"/>
    </location>
</feature>
<evidence type="ECO:0000259" key="5">
    <source>
        <dbReference type="PROSITE" id="PS50212"/>
    </source>
</evidence>
<dbReference type="Gene3D" id="1.10.840.10">
    <property type="entry name" value="Ras guanine-nucleotide exchange factors catalytic domain"/>
    <property type="match status" value="1"/>
</dbReference>
<feature type="region of interest" description="Disordered" evidence="3">
    <location>
        <begin position="1"/>
        <end position="190"/>
    </location>
</feature>
<feature type="compositionally biased region" description="Low complexity" evidence="3">
    <location>
        <begin position="987"/>
        <end position="1007"/>
    </location>
</feature>
<dbReference type="Pfam" id="PF00617">
    <property type="entry name" value="RasGEF"/>
    <property type="match status" value="1"/>
</dbReference>
<sequence>MDHSSSSSSYSNGSPDQQQQQQGTLPPPLPPRRATTISTRQQGIEISNGNSSTNNTLVSQFGNRSDFSSNILTRNKYEPHSSTESNNNQSAFNNESYQSYAGVDDLNSTSFNRFETNHPSNQTNAPPSIPQRKPKYHSPSLLNKSPPPPIPQKSINHIQHDSPSNSSPTSPKFLNRNPPPPIPGSLKGIDTDIRLKDDEQKEEVLPKRQDIVSSSININFSGDSTDENHTKPKKNRPPSIPSYSRGFNSGAANSNYSSIDQSLTGNSAVTTTPPPLPIRKIVNDKKLLDSPNSVNSVGSNSSSCSSSLSDSCNILSYLHSKQGGNLNMDYLDTGDEGSLMQDVESEGNDEFSFPSNSYEAENDLSSPGNGQSAKPIDFSVDEALFRRVNSKVKTLSLNGISRSSSLTRKTSRTLHYSSQNKSHNTSFVEYQQQHNHSPTAAYTSSDQFGSSSNSTSTTILPSERIEQAMEIETKNKPWSQTDKTLSAEEEELLANSRVSQPHLLQAYKVFNTPFHIMKRVPVKYMRAPFQPTFDENDGIDHSHNYCDNSESSVSSAPKQSSSDSSDDESSTNTEEESITTPRNRKSYFLKLSEIDKISLGQTEDSDHHTIQQSPRNSVTPRASIRSKTIIGMIGGNTEKKAVDGFDEIQVLEAKKSLVEFAKYSAGKKKTDIIENIEPKNGTVMVVKNPGLDAVTETITSKTRLMSCLKPDYMFKPLEASMCQRVSDLAYPVKRKTKFFLQCTSLRFENIQMKDRELLFSSVALYDIQYGRKLSEDYHFHLLPNQQLSDLPPLFRDELKIYEDARDIYSSIIVSPKKLFTVSYPNDEVYLVATIYRIPTSSIHEAVKMYSKENKNIDKWSDQYNQLKAKLIRFRQPFLFGFTSLFVKEMINVKGKQVESFKLEGSRYDIKPFYEVDGDFKNPVDFVTIIRNSIKDKKIKNNQVQGSMLFTAELLSNSSSQSNYEIQQKIQNSKSRFLTSQGSRSDLDSSFGSPSSSSILGSSTAFSSPRSVNESIISSYEHDGTESLVNQEQLNQVQEFPLLSSNYPNLSMQNTLFIYPQSFIIEGASSAKNIFAEVYFRETDTAPPKVEDIDGKAEKRFIAWLKKERTTSLITSLSVDSRQQILLDEFRLELPMYPMEKHHLLFVFYHVDIDNKHSKKLEYANSSFDSRKEFFSTSDRAIIGYAFLPLTKSIQPDECEYTLKHNLIYLPDCNDDITIYKKDSFKSNYLSENSLKPLKSSKIKVKTNLVSTIHPRDPTLALFYASLTDLYTAAPGKTIEILDFLEGFVLQKFNEIEFSELLPHFPILMNLLFELMCRVSELTTDEQQIESLESSVFESLLVCLRGSYHFTKHHTRSNKYFTSYVKFMFENIKGNPLFLNLPRIITRFIYVPEGKELEPAEEGKYIKEMNRLSKKYGKSVIKKTTSLEKDKKEYEKKKNEVSPHDPIRFSWFLFDITIKSIILSGVPSSEDHHTMDYFTEVPEDLFFISLKQLIDNFNTCVNKLMLSDGTGRNNIGLNGNRNLALFIRDLIPILKREHVLKLVKKYFKFFNGSDEKQLRLKSEFITILSDYEHWIPINNLSLEGGNFGVKHFSTLFYQIVDSKKDRLIKKMTKVLLNHLCKLDFDSRYVHENSKANVCEIYLIFVDLFFEKDEYLTIFQDDELFVVFSCILLWIMRGLSKQRLISWFKVLPFFKILNILNFLDYVTIAINNLDYDPKSRVEDDRSLRTEVSLVINYLISVIVSNVTSDGGFIDELQMQSDNIDLLSNIQLADPSLLRQRQLVSYYEAKSLKQQAPLIGLFFRQICRVLMNSVLQLTLRKELDLVYIVFRESLLPLIKECTSKLVVNELYDPNIPKKQRIPIAEKRQVEQKWRWLLGAVMLHSGFTSEEEQNAYPIVKECQKLLLEPFNNELFNVQLDSTDIEDGDLLLNNEEHNIKAGTFKKLVERLLDVDTNQIDKESHKYGEIFLLTCASFTQPINLLTQLIEIFKTAEETVIKLRVEQFISKWVRFGFHDFDNNVIAKLVTFLSNISGVTQKKIKKYIIKHFLNVKMDIYTDVTAVPPNPHIPKNIPKEKLEEPQMDIRKWKEAKKFTKQLDNPFDVKFELLDWPSLEIARQLTIIEAKLFKKIEPKEFFGSAWTDKEYKQELAPTLCAITERTNNVSFWVRNKILLEPNLEIRKKIMKKFVDILRELKELRNYTSIIQITSAFNSAEIHRLKKTKEGLSKQDLELVEECSNLVNNNSKALREQLEREVIINGAPAVPVVAIYFTDLVFIEDGNLDYFEHKLNKNKKLINFQKRRLYYNTVNTIKTLQTKSKYILQPLPYLHYVLKEEIVQNIKTDEKALFDLSLKVEPRAPATNK</sequence>
<dbReference type="PANTHER" id="PTHR23317">
    <property type="entry name" value="DEDICATOR OF CYTOKINESIS DOCK"/>
    <property type="match status" value="1"/>
</dbReference>
<gene>
    <name evidence="7" type="ORF">NAEGRDRAFT_69259</name>
</gene>
<name>D2VK39_NAEGR</name>
<feature type="compositionally biased region" description="Polar residues" evidence="3">
    <location>
        <begin position="82"/>
        <end position="99"/>
    </location>
</feature>
<dbReference type="InterPro" id="IPR001895">
    <property type="entry name" value="RASGEF_cat_dom"/>
</dbReference>
<reference evidence="7 8" key="1">
    <citation type="journal article" date="2010" name="Cell">
        <title>The genome of Naegleria gruberi illuminates early eukaryotic versatility.</title>
        <authorList>
            <person name="Fritz-Laylin L.K."/>
            <person name="Prochnik S.E."/>
            <person name="Ginger M.L."/>
            <person name="Dacks J.B."/>
            <person name="Carpenter M.L."/>
            <person name="Field M.C."/>
            <person name="Kuo A."/>
            <person name="Paredez A."/>
            <person name="Chapman J."/>
            <person name="Pham J."/>
            <person name="Shu S."/>
            <person name="Neupane R."/>
            <person name="Cipriano M."/>
            <person name="Mancuso J."/>
            <person name="Tu H."/>
            <person name="Salamov A."/>
            <person name="Lindquist E."/>
            <person name="Shapiro H."/>
            <person name="Lucas S."/>
            <person name="Grigoriev I.V."/>
            <person name="Cande W.Z."/>
            <person name="Fulton C."/>
            <person name="Rokhsar D.S."/>
            <person name="Dawson S.C."/>
        </authorList>
    </citation>
    <scope>NUCLEOTIDE SEQUENCE [LARGE SCALE GENOMIC DNA]</scope>
    <source>
        <strain evidence="7 8">NEG-M</strain>
    </source>
</reference>
<dbReference type="SMART" id="SM00229">
    <property type="entry name" value="RasGEFN"/>
    <property type="match status" value="1"/>
</dbReference>
<dbReference type="OMA" id="EQFISKW"/>
<dbReference type="GO" id="GO:0005085">
    <property type="term" value="F:guanyl-nucleotide exchange factor activity"/>
    <property type="evidence" value="ECO:0007669"/>
    <property type="project" value="UniProtKB-KW"/>
</dbReference>
<dbReference type="STRING" id="5762.D2VK39"/>
<dbReference type="InterPro" id="IPR026791">
    <property type="entry name" value="DOCK"/>
</dbReference>
<dbReference type="RefSeq" id="XP_002675540.1">
    <property type="nucleotide sequence ID" value="XM_002675494.1"/>
</dbReference>
<feature type="domain" description="N-terminal Ras-GEF" evidence="5">
    <location>
        <begin position="1930"/>
        <end position="2052"/>
    </location>
</feature>
<feature type="region of interest" description="Disordered" evidence="3">
    <location>
        <begin position="979"/>
        <end position="1008"/>
    </location>
</feature>
<feature type="compositionally biased region" description="Polar residues" evidence="3">
    <location>
        <begin position="161"/>
        <end position="172"/>
    </location>
</feature>
<organism evidence="8">
    <name type="scientific">Naegleria gruberi</name>
    <name type="common">Amoeba</name>
    <dbReference type="NCBI Taxonomy" id="5762"/>
    <lineage>
        <taxon>Eukaryota</taxon>
        <taxon>Discoba</taxon>
        <taxon>Heterolobosea</taxon>
        <taxon>Tetramitia</taxon>
        <taxon>Eutetramitia</taxon>
        <taxon>Vahlkampfiidae</taxon>
        <taxon>Naegleria</taxon>
    </lineage>
</organism>
<dbReference type="Gene3D" id="1.20.870.10">
    <property type="entry name" value="Son of sevenless (SoS) protein Chain: S domain 1"/>
    <property type="match status" value="1"/>
</dbReference>
<dbReference type="SUPFAM" id="SSF48366">
    <property type="entry name" value="Ras GEF"/>
    <property type="match status" value="1"/>
</dbReference>
<dbReference type="PANTHER" id="PTHR23317:SF76">
    <property type="entry name" value="LD20667P"/>
    <property type="match status" value="1"/>
</dbReference>
<dbReference type="PROSITE" id="PS50009">
    <property type="entry name" value="RASGEF_CAT"/>
    <property type="match status" value="1"/>
</dbReference>
<dbReference type="EMBL" id="GG738877">
    <property type="protein sequence ID" value="EFC42796.1"/>
    <property type="molecule type" value="Genomic_DNA"/>
</dbReference>
<feature type="domain" description="C2 DOCK-type" evidence="6">
    <location>
        <begin position="1052"/>
        <end position="1249"/>
    </location>
</feature>
<dbReference type="Proteomes" id="UP000006671">
    <property type="component" value="Unassembled WGS sequence"/>
</dbReference>
<feature type="region of interest" description="Disordered" evidence="3">
    <location>
        <begin position="600"/>
        <end position="623"/>
    </location>
</feature>
<feature type="compositionally biased region" description="Low complexity" evidence="3">
    <location>
        <begin position="1"/>
        <end position="24"/>
    </location>
</feature>
<dbReference type="GeneID" id="8852884"/>
<dbReference type="PROSITE" id="PS50212">
    <property type="entry name" value="RASGEF_NTER"/>
    <property type="match status" value="1"/>
</dbReference>
<feature type="region of interest" description="Disordered" evidence="3">
    <location>
        <begin position="332"/>
        <end position="373"/>
    </location>
</feature>
<dbReference type="Gene3D" id="2.60.40.150">
    <property type="entry name" value="C2 domain"/>
    <property type="match status" value="1"/>
</dbReference>
<protein>
    <submittedName>
        <fullName evidence="7">RasGEF domain-containing protein</fullName>
    </submittedName>
</protein>
<evidence type="ECO:0000313" key="7">
    <source>
        <dbReference type="EMBL" id="EFC42796.1"/>
    </source>
</evidence>
<feature type="compositionally biased region" description="Polar residues" evidence="3">
    <location>
        <begin position="610"/>
        <end position="620"/>
    </location>
</feature>
<dbReference type="SMART" id="SM00147">
    <property type="entry name" value="RasGEF"/>
    <property type="match status" value="1"/>
</dbReference>
<dbReference type="InterPro" id="IPR000651">
    <property type="entry name" value="Ras-like_Gua-exchang_fac_N"/>
</dbReference>